<name>A0A832UQ89_9ARCH</name>
<gene>
    <name evidence="2" type="ORF">H1011_03135</name>
</gene>
<protein>
    <submittedName>
        <fullName evidence="2">Uncharacterized protein</fullName>
    </submittedName>
</protein>
<reference evidence="2 3" key="1">
    <citation type="journal article" name="Nat. Commun.">
        <title>Undinarchaeota illuminate DPANN phylogeny and the impact of gene transfer on archaeal evolution.</title>
        <authorList>
            <person name="Dombrowski N."/>
            <person name="Williams T.A."/>
            <person name="Sun J."/>
            <person name="Woodcroft B.J."/>
            <person name="Lee J.H."/>
            <person name="Minh B.Q."/>
            <person name="Rinke C."/>
            <person name="Spang A."/>
        </authorList>
    </citation>
    <scope>NUCLEOTIDE SEQUENCE [LARGE SCALE GENOMIC DNA]</scope>
    <source>
        <strain evidence="2">MAG_bin17</strain>
    </source>
</reference>
<evidence type="ECO:0000313" key="3">
    <source>
        <dbReference type="Proteomes" id="UP000604391"/>
    </source>
</evidence>
<organism evidence="2 3">
    <name type="scientific">Candidatus Undinarchaeum marinum</name>
    <dbReference type="NCBI Taxonomy" id="2756141"/>
    <lineage>
        <taxon>Archaea</taxon>
        <taxon>Candidatus Undinarchaeota</taxon>
        <taxon>Candidatus Undinarchaeia</taxon>
        <taxon>Candidatus Undinarchaeales</taxon>
        <taxon>Candidatus Undinarchaeaceae</taxon>
        <taxon>Candidatus Undinarchaeum</taxon>
    </lineage>
</organism>
<proteinExistence type="predicted"/>
<keyword evidence="1" id="KW-1133">Transmembrane helix</keyword>
<evidence type="ECO:0000256" key="1">
    <source>
        <dbReference type="SAM" id="Phobius"/>
    </source>
</evidence>
<dbReference type="AlphaFoldDB" id="A0A832UQ89"/>
<evidence type="ECO:0000313" key="2">
    <source>
        <dbReference type="EMBL" id="HIJ99791.1"/>
    </source>
</evidence>
<keyword evidence="1" id="KW-0472">Membrane</keyword>
<sequence>MRLGKLLTIGLILFFILVSSVQAIGITPARVTVDFEPGMEGVKNFCVINNQKKSMGVELFVNGGLAEYIELSATRATMNPAEYSKCFSYIYSLPDRLEPGTHEARIGVIEIPPVSVFEGTGISTRASVLSQFRVFVPPEGSHIQIERILTSQAEVGYQVTIKLLVRSIGTEDTEFYGDVKISDSNNINLGTLTVPKTLVTAGAVKIVELKWGGSTIPGRYSILASLTYDEGVETTGTVEIKIGGEHVDIIAEDSMQVALDDISKFILTVENFWSEEIEDVSGRIVIQDSTGKIIEQLSIDSFDLKALGTKNLNLFWDSRDASAGEYLVTVVLDYLDGKVSTKKITLSIGAVSAVSEKISVDAPSQELVATLSLLLIILVILTIIYVVVRKK</sequence>
<keyword evidence="3" id="KW-1185">Reference proteome</keyword>
<dbReference type="Proteomes" id="UP000604391">
    <property type="component" value="Unassembled WGS sequence"/>
</dbReference>
<comment type="caution">
    <text evidence="2">The sequence shown here is derived from an EMBL/GenBank/DDBJ whole genome shotgun (WGS) entry which is preliminary data.</text>
</comment>
<dbReference type="EMBL" id="DVAD01000015">
    <property type="protein sequence ID" value="HIJ99791.1"/>
    <property type="molecule type" value="Genomic_DNA"/>
</dbReference>
<feature type="transmembrane region" description="Helical" evidence="1">
    <location>
        <begin position="367"/>
        <end position="388"/>
    </location>
</feature>
<keyword evidence="1" id="KW-0812">Transmembrane</keyword>
<accession>A0A832UQ89</accession>